<reference evidence="5 6" key="1">
    <citation type="submission" date="2017-07" db="EMBL/GenBank/DDBJ databases">
        <authorList>
            <person name="Talla V."/>
            <person name="Backstrom N."/>
        </authorList>
    </citation>
    <scope>NUCLEOTIDE SEQUENCE [LARGE SCALE GENOMIC DNA]</scope>
</reference>
<evidence type="ECO:0000313" key="5">
    <source>
        <dbReference type="EMBL" id="VVC99288.1"/>
    </source>
</evidence>
<dbReference type="Gene3D" id="6.10.250.1770">
    <property type="match status" value="1"/>
</dbReference>
<dbReference type="Pfam" id="PF12923">
    <property type="entry name" value="RRP7"/>
    <property type="match status" value="1"/>
</dbReference>
<dbReference type="OrthoDB" id="5390at2759"/>
<dbReference type="InterPro" id="IPR035979">
    <property type="entry name" value="RBD_domain_sf"/>
</dbReference>
<protein>
    <recommendedName>
        <fullName evidence="4">RRM domain-containing protein</fullName>
    </recommendedName>
</protein>
<dbReference type="GO" id="GO:0032545">
    <property type="term" value="C:CURI complex"/>
    <property type="evidence" value="ECO:0007669"/>
    <property type="project" value="TreeGrafter"/>
</dbReference>
<proteinExistence type="inferred from homology"/>
<dbReference type="InterPro" id="IPR000504">
    <property type="entry name" value="RRM_dom"/>
</dbReference>
<dbReference type="GO" id="GO:0003723">
    <property type="term" value="F:RNA binding"/>
    <property type="evidence" value="ECO:0007669"/>
    <property type="project" value="UniProtKB-UniRule"/>
</dbReference>
<dbReference type="SUPFAM" id="SSF54928">
    <property type="entry name" value="RNA-binding domain, RBD"/>
    <property type="match status" value="1"/>
</dbReference>
<dbReference type="InterPro" id="IPR040446">
    <property type="entry name" value="RRP7"/>
</dbReference>
<evidence type="ECO:0000256" key="3">
    <source>
        <dbReference type="PROSITE-ProRule" id="PRU00176"/>
    </source>
</evidence>
<feature type="domain" description="RRM" evidence="4">
    <location>
        <begin position="44"/>
        <end position="137"/>
    </location>
</feature>
<keyword evidence="2 3" id="KW-0694">RNA-binding</keyword>
<dbReference type="GO" id="GO:0034456">
    <property type="term" value="C:UTP-C complex"/>
    <property type="evidence" value="ECO:0007669"/>
    <property type="project" value="TreeGrafter"/>
</dbReference>
<dbReference type="AlphaFoldDB" id="A0A5E4QM12"/>
<organism evidence="5 6">
    <name type="scientific">Leptidea sinapis</name>
    <dbReference type="NCBI Taxonomy" id="189913"/>
    <lineage>
        <taxon>Eukaryota</taxon>
        <taxon>Metazoa</taxon>
        <taxon>Ecdysozoa</taxon>
        <taxon>Arthropoda</taxon>
        <taxon>Hexapoda</taxon>
        <taxon>Insecta</taxon>
        <taxon>Pterygota</taxon>
        <taxon>Neoptera</taxon>
        <taxon>Endopterygota</taxon>
        <taxon>Lepidoptera</taxon>
        <taxon>Glossata</taxon>
        <taxon>Ditrysia</taxon>
        <taxon>Papilionoidea</taxon>
        <taxon>Pieridae</taxon>
        <taxon>Dismorphiinae</taxon>
        <taxon>Leptidea</taxon>
    </lineage>
</organism>
<evidence type="ECO:0000256" key="1">
    <source>
        <dbReference type="ARBA" id="ARBA00006110"/>
    </source>
</evidence>
<dbReference type="PANTHER" id="PTHR13191">
    <property type="entry name" value="RIBOSOMAL RNA PROCESSING PROTEIN 7-RELATED"/>
    <property type="match status" value="1"/>
</dbReference>
<dbReference type="EMBL" id="FZQP02004034">
    <property type="protein sequence ID" value="VVC99288.1"/>
    <property type="molecule type" value="Genomic_DNA"/>
</dbReference>
<gene>
    <name evidence="5" type="ORF">LSINAPIS_LOCUS10189</name>
</gene>
<dbReference type="CDD" id="cd12951">
    <property type="entry name" value="RRP7_Rrp7A"/>
    <property type="match status" value="1"/>
</dbReference>
<name>A0A5E4QM12_9NEOP</name>
<keyword evidence="6" id="KW-1185">Reference proteome</keyword>
<dbReference type="Proteomes" id="UP000324832">
    <property type="component" value="Unassembled WGS sequence"/>
</dbReference>
<evidence type="ECO:0000259" key="4">
    <source>
        <dbReference type="PROSITE" id="PS50102"/>
    </source>
</evidence>
<dbReference type="Gene3D" id="3.30.70.330">
    <property type="match status" value="1"/>
</dbReference>
<accession>A0A5E4QM12</accession>
<dbReference type="InterPro" id="IPR024326">
    <property type="entry name" value="RRP7_C"/>
</dbReference>
<dbReference type="GO" id="GO:0000028">
    <property type="term" value="P:ribosomal small subunit assembly"/>
    <property type="evidence" value="ECO:0007669"/>
    <property type="project" value="TreeGrafter"/>
</dbReference>
<evidence type="ECO:0000256" key="2">
    <source>
        <dbReference type="ARBA" id="ARBA00022884"/>
    </source>
</evidence>
<dbReference type="InterPro" id="IPR012677">
    <property type="entry name" value="Nucleotide-bd_a/b_plait_sf"/>
</dbReference>
<evidence type="ECO:0000313" key="6">
    <source>
        <dbReference type="Proteomes" id="UP000324832"/>
    </source>
</evidence>
<sequence length="261" mass="30400">MKTKYVHDFKVLELRIKEDSVNPHTIYFKEHSVRDHTKDQPSGRTLFILNVPPYADEKGIANAFSNAGIIESVQFSTKPNAAVAVLNQFIKEILNPSFKMCYLVFKKVSDLDKALTLSELNPMNSNGHHISVGLKKWTKEYNDSVLMPKDLKSYIDTYMKNYDENVAKALDKDKNLEQEDDEGWITVTKKGKVNSFARTEKVENKILAKEEKKRGRKELKNFYTFQIRESKMKHIVALRQKFEEDKCKIAQIKQSRRFKPF</sequence>
<dbReference type="PANTHER" id="PTHR13191:SF0">
    <property type="entry name" value="RIBOSOMAL RNA-PROCESSING PROTEIN 7 HOMOLOG A-RELATED"/>
    <property type="match status" value="1"/>
</dbReference>
<dbReference type="InterPro" id="IPR040447">
    <property type="entry name" value="RRM_Rrp7"/>
</dbReference>
<dbReference type="PROSITE" id="PS50102">
    <property type="entry name" value="RRM"/>
    <property type="match status" value="1"/>
</dbReference>
<dbReference type="GO" id="GO:0006364">
    <property type="term" value="P:rRNA processing"/>
    <property type="evidence" value="ECO:0007669"/>
    <property type="project" value="TreeGrafter"/>
</dbReference>
<dbReference type="Pfam" id="PF17799">
    <property type="entry name" value="RRM_Rrp7"/>
    <property type="match status" value="1"/>
</dbReference>
<comment type="similarity">
    <text evidence="1">Belongs to the RRP7 family.</text>
</comment>